<comment type="caution">
    <text evidence="2">The sequence shown here is derived from an EMBL/GenBank/DDBJ whole genome shotgun (WGS) entry which is preliminary data.</text>
</comment>
<evidence type="ECO:0000313" key="2">
    <source>
        <dbReference type="EMBL" id="MBO3732768.1"/>
    </source>
</evidence>
<organism evidence="2 3">
    <name type="scientific">Glycomyces niveus</name>
    <dbReference type="NCBI Taxonomy" id="2820287"/>
    <lineage>
        <taxon>Bacteria</taxon>
        <taxon>Bacillati</taxon>
        <taxon>Actinomycetota</taxon>
        <taxon>Actinomycetes</taxon>
        <taxon>Glycomycetales</taxon>
        <taxon>Glycomycetaceae</taxon>
        <taxon>Glycomyces</taxon>
    </lineage>
</organism>
<keyword evidence="1" id="KW-0472">Membrane</keyword>
<proteinExistence type="predicted"/>
<feature type="transmembrane region" description="Helical" evidence="1">
    <location>
        <begin position="48"/>
        <end position="68"/>
    </location>
</feature>
<keyword evidence="1" id="KW-0812">Transmembrane</keyword>
<keyword evidence="3" id="KW-1185">Reference proteome</keyword>
<evidence type="ECO:0000256" key="1">
    <source>
        <dbReference type="SAM" id="Phobius"/>
    </source>
</evidence>
<reference evidence="2 3" key="1">
    <citation type="submission" date="2021-03" db="EMBL/GenBank/DDBJ databases">
        <title>Glycomyces sp. nov., a novel actinomycete isolated from soil.</title>
        <authorList>
            <person name="Yang X."/>
            <person name="Xu X."/>
        </authorList>
    </citation>
    <scope>NUCLEOTIDE SEQUENCE [LARGE SCALE GENOMIC DNA]</scope>
    <source>
        <strain evidence="2 3">NEAU-S30</strain>
    </source>
</reference>
<protein>
    <submittedName>
        <fullName evidence="2">Uncharacterized protein</fullName>
    </submittedName>
</protein>
<keyword evidence="1" id="KW-1133">Transmembrane helix</keyword>
<accession>A0ABS3U4T6</accession>
<dbReference type="EMBL" id="JAGFNP010000003">
    <property type="protein sequence ID" value="MBO3732768.1"/>
    <property type="molecule type" value="Genomic_DNA"/>
</dbReference>
<dbReference type="RefSeq" id="WP_208495547.1">
    <property type="nucleotide sequence ID" value="NZ_JAGFNP010000003.1"/>
</dbReference>
<name>A0ABS3U4T6_9ACTN</name>
<dbReference type="Proteomes" id="UP000681341">
    <property type="component" value="Unassembled WGS sequence"/>
</dbReference>
<sequence length="84" mass="8802">MSVIVSLVLRAVPYLTRLFWPGLGTGVLTGLAVKVALDAENGTLDVPYALVVLGGIALGMAACIVWGAGSIREYRRAQPPQPPL</sequence>
<evidence type="ECO:0000313" key="3">
    <source>
        <dbReference type="Proteomes" id="UP000681341"/>
    </source>
</evidence>
<feature type="transmembrane region" description="Helical" evidence="1">
    <location>
        <begin position="18"/>
        <end position="36"/>
    </location>
</feature>
<gene>
    <name evidence="2" type="ORF">J5V16_08025</name>
</gene>